<dbReference type="GO" id="GO:0005102">
    <property type="term" value="F:signaling receptor binding"/>
    <property type="evidence" value="ECO:0007669"/>
    <property type="project" value="InterPro"/>
</dbReference>
<dbReference type="InterPro" id="IPR010307">
    <property type="entry name" value="Laminin_dom_II"/>
</dbReference>
<dbReference type="Gene3D" id="2.10.25.10">
    <property type="entry name" value="Laminin"/>
    <property type="match status" value="2"/>
</dbReference>
<dbReference type="PANTHER" id="PTHR15036">
    <property type="entry name" value="PIKACHURIN-LIKE PROTEIN"/>
    <property type="match status" value="1"/>
</dbReference>
<feature type="disulfide bond" evidence="2">
    <location>
        <begin position="1189"/>
        <end position="1216"/>
    </location>
</feature>
<dbReference type="InterPro" id="IPR009254">
    <property type="entry name" value="Laminin_aI"/>
</dbReference>
<dbReference type="GO" id="GO:0030155">
    <property type="term" value="P:regulation of cell adhesion"/>
    <property type="evidence" value="ECO:0007669"/>
    <property type="project" value="InterPro"/>
</dbReference>
<sequence length="1651" mass="182971">MRQGWHGSLQLHHCDLFTGVTGRTCNVCKPGYWKYSEIGCQSCNCAEKFSEGTGCDQNTGQCKCLPGVIGEKCDSCPWRWVFIKNERCLECGSCVHSLLDDTDKLPAMIDPVLEELQVVSSSVFAIRRLVKVNETIDEFRKRIDNLIQQPSNVDLSNVLANLLVVEAQADKAQYSAESSMRQGEKNAMKAIETIREASEVLKAINNATEELRIVINELKRLETTVVHTQAAQDLENKLREAERVYQQMNGTDISAHITQGEEEKSSAEMLVKKVEDFKSPAIESQSNITATRELLERVNNILIAFKKHIQTSIETTLKAENIHQEALKIQEMINPNLKQMPEDKKVANEKLQEARKLIDEAKSLLTSVPTKIVDLSILAEKLKAKSSELEKRKNIVPEENEELQRVVILAIEHSKRLEAKAKDLQNIAESSRNSSKMPIEAANAYKLILETIKNASEAANAAKGSAYEAKRLSEGESDSALGEKVKSSALKSQAIDLQSQVEIKLELPLNTSISDLTNLEKRFNYSVVLHQKIELELEAFADKLKEVGAKSENAVETARVADERAKEKAEKINSLSERVQEAYRKARSVPDEHYEVKSAIQTANSYAERVSQIVPNISNLIEKVSLKSEKLQITFDDISLKTEELRKKIAFARGEANRIDLGMEFFSDSYLQLRNPENLENSGSYLNASVYFKTLSPAGLLFYIGNPVKVKRETTDSKIEESMISSKNDYLTLEIENGRPKLTVDCGAGKQIVVCDVFVATGEWHQIVVEKIGDRARIKVKDSTGKITTADGLIPGSPIFDLDNEHSKIYFGGVPQTDEVQEGVQRKHFVGYMEHLVINEVPIGFWNMVKLKHLTGATPRDKLPSLSMNGARFDGSSYIIFKGSPDLEESTSLSLYFKTRSEEGLLFLIDGQSQYFASFLKRGTISLVFQNGPRYEIVTSSKLFNDGMWHYVQADRSAKEGEMVLRVDRQEIGSSPKFASGIKFSVREIFLGGYPKEHSYGPVTNFDFYGCIKEVQIGNLIQDFHKSSGASPGVVFGCPDLVIREAVFNARDESFIAMDLSAVISKNVNFVLKFKTKNPNGLLIFASNEDRSSYVALYLESGSVVVRVQPGGEIRTSSVMTYSDDKWHYVVAKKAQQLLSLTIDDQEPLNSPTSENDFETTEQIYFGGVPRELYPKLASLNIPSTFTGCIGDIVANDNFQNFAESRKTSGVALVGCVPSNASDILPLTTPTIKTPPSVVTDKHESPEVSSEPTPSTSTSTESSPVGNCKLPLTPHKDIQVGFEDGIRFGMKPYSRHEFAIPASVTSSLLDESSFGLTFKTDGPLSDGVLFYVTSSSNFDFVGLIMQNGKIMFSFNCGSGPAFIVSDNTYNDGKWHTAVFNIRGRNGILRITTDGEQRDQKFGHSAGDANSLNVKSPIYVGGLPESEVNIAKNKLKGVYQSFPGCIKDVHIQGEKYIFGIRSTGYQASYCSQKVEFGTFFYGNGYVAVSDEFRVGQRAAISLEIKPRNLNGLVMAVYGRIDYMILEMVDGEVRFSANNGAGPFKSVFKPGEKHQLCDGEWHKIEVYKESTMVTVNVDSTFAEPGWGIGGVFSTDTNSPLFIGGVPEDNNLPELASKPQFVGCIRNLKVNNKIQSIVDGRIYGNVSPNVCSTI</sequence>
<keyword evidence="8" id="KW-1185">Reference proteome</keyword>
<dbReference type="Pfam" id="PF06009">
    <property type="entry name" value="Laminin_II"/>
    <property type="match status" value="1"/>
</dbReference>
<dbReference type="Pfam" id="PF02210">
    <property type="entry name" value="Laminin_G_2"/>
    <property type="match status" value="4"/>
</dbReference>
<feature type="domain" description="Laminin G" evidence="5">
    <location>
        <begin position="1045"/>
        <end position="1216"/>
    </location>
</feature>
<gene>
    <name evidence="7" type="ORF">B4U79_00939</name>
    <name evidence="6" type="ORF">B4U79_03563</name>
</gene>
<dbReference type="GO" id="GO:0007155">
    <property type="term" value="P:cell adhesion"/>
    <property type="evidence" value="ECO:0007669"/>
    <property type="project" value="UniProtKB-KW"/>
</dbReference>
<reference evidence="6 8" key="1">
    <citation type="journal article" date="2018" name="Gigascience">
        <title>Genomes of trombidid mites reveal novel predicted allergens and laterally-transferred genes associated with secondary metabolism.</title>
        <authorList>
            <person name="Dong X."/>
            <person name="Chaisiri K."/>
            <person name="Xia D."/>
            <person name="Armstrong S.D."/>
            <person name="Fang Y."/>
            <person name="Donnelly M.J."/>
            <person name="Kadowaki T."/>
            <person name="McGarry J.W."/>
            <person name="Darby A.C."/>
            <person name="Makepeace B.L."/>
        </authorList>
    </citation>
    <scope>NUCLEOTIDE SEQUENCE [LARGE SCALE GENOMIC DNA]</scope>
    <source>
        <strain evidence="6">UoL-WK</strain>
    </source>
</reference>
<feature type="domain" description="Laminin G" evidence="5">
    <location>
        <begin position="662"/>
        <end position="865"/>
    </location>
</feature>
<dbReference type="EMBL" id="NCKU01000213">
    <property type="protein sequence ID" value="RWS16541.1"/>
    <property type="molecule type" value="Genomic_DNA"/>
</dbReference>
<evidence type="ECO:0000256" key="2">
    <source>
        <dbReference type="PROSITE-ProRule" id="PRU00122"/>
    </source>
</evidence>
<accession>A0A443RMR1</accession>
<proteinExistence type="predicted"/>
<evidence type="ECO:0000256" key="1">
    <source>
        <dbReference type="ARBA" id="ARBA00022889"/>
    </source>
</evidence>
<dbReference type="InterPro" id="IPR050372">
    <property type="entry name" value="Neurexin-related_CASP"/>
</dbReference>
<organism evidence="6 8">
    <name type="scientific">Dinothrombium tinctorium</name>
    <dbReference type="NCBI Taxonomy" id="1965070"/>
    <lineage>
        <taxon>Eukaryota</taxon>
        <taxon>Metazoa</taxon>
        <taxon>Ecdysozoa</taxon>
        <taxon>Arthropoda</taxon>
        <taxon>Chelicerata</taxon>
        <taxon>Arachnida</taxon>
        <taxon>Acari</taxon>
        <taxon>Acariformes</taxon>
        <taxon>Trombidiformes</taxon>
        <taxon>Prostigmata</taxon>
        <taxon>Anystina</taxon>
        <taxon>Parasitengona</taxon>
        <taxon>Trombidioidea</taxon>
        <taxon>Trombidiidae</taxon>
        <taxon>Dinothrombium</taxon>
    </lineage>
</organism>
<dbReference type="GO" id="GO:0005576">
    <property type="term" value="C:extracellular region"/>
    <property type="evidence" value="ECO:0007669"/>
    <property type="project" value="UniProtKB-ARBA"/>
</dbReference>
<dbReference type="PANTHER" id="PTHR15036:SF67">
    <property type="entry name" value="LAMININ SUBUNIT ALPHA-LIKE PROTEIN"/>
    <property type="match status" value="1"/>
</dbReference>
<dbReference type="Pfam" id="PF00053">
    <property type="entry name" value="EGF_laminin"/>
    <property type="match status" value="2"/>
</dbReference>
<feature type="coiled-coil region" evidence="3">
    <location>
        <begin position="558"/>
        <end position="585"/>
    </location>
</feature>
<evidence type="ECO:0000256" key="3">
    <source>
        <dbReference type="SAM" id="Coils"/>
    </source>
</evidence>
<feature type="domain" description="Laminin G" evidence="5">
    <location>
        <begin position="1285"/>
        <end position="1469"/>
    </location>
</feature>
<feature type="region of interest" description="Disordered" evidence="4">
    <location>
        <begin position="1227"/>
        <end position="1267"/>
    </location>
</feature>
<dbReference type="InterPro" id="IPR013320">
    <property type="entry name" value="ConA-like_dom_sf"/>
</dbReference>
<dbReference type="SMART" id="SM00282">
    <property type="entry name" value="LamG"/>
    <property type="match status" value="5"/>
</dbReference>
<dbReference type="OrthoDB" id="10011303at2759"/>
<feature type="domain" description="Laminin G" evidence="5">
    <location>
        <begin position="868"/>
        <end position="1038"/>
    </location>
</feature>
<feature type="disulfide bond" evidence="2">
    <location>
        <begin position="1011"/>
        <end position="1038"/>
    </location>
</feature>
<dbReference type="GO" id="GO:0045995">
    <property type="term" value="P:regulation of embryonic development"/>
    <property type="evidence" value="ECO:0007669"/>
    <property type="project" value="InterPro"/>
</dbReference>
<dbReference type="Pfam" id="PF06008">
    <property type="entry name" value="Laminin_I"/>
    <property type="match status" value="1"/>
</dbReference>
<name>A0A443RMR1_9ACAR</name>
<dbReference type="Gene3D" id="2.60.120.200">
    <property type="match status" value="5"/>
</dbReference>
<evidence type="ECO:0000256" key="4">
    <source>
        <dbReference type="SAM" id="MobiDB-lite"/>
    </source>
</evidence>
<evidence type="ECO:0000313" key="7">
    <source>
        <dbReference type="EMBL" id="RWS16541.1"/>
    </source>
</evidence>
<dbReference type="PROSITE" id="PS50025">
    <property type="entry name" value="LAM_G_DOMAIN"/>
    <property type="match status" value="5"/>
</dbReference>
<dbReference type="InterPro" id="IPR001791">
    <property type="entry name" value="Laminin_G"/>
</dbReference>
<dbReference type="STRING" id="1965070.A0A443RMR1"/>
<dbReference type="PROSITE" id="PS01248">
    <property type="entry name" value="EGF_LAM_1"/>
    <property type="match status" value="1"/>
</dbReference>
<protein>
    <submittedName>
        <fullName evidence="6">Laminin subunit alpha-like protein</fullName>
    </submittedName>
</protein>
<dbReference type="CDD" id="cd00055">
    <property type="entry name" value="EGF_Lam"/>
    <property type="match status" value="2"/>
</dbReference>
<dbReference type="Pfam" id="PF00054">
    <property type="entry name" value="Laminin_G_1"/>
    <property type="match status" value="1"/>
</dbReference>
<keyword evidence="1" id="KW-0130">Cell adhesion</keyword>
<evidence type="ECO:0000313" key="8">
    <source>
        <dbReference type="Proteomes" id="UP000285301"/>
    </source>
</evidence>
<evidence type="ECO:0000259" key="5">
    <source>
        <dbReference type="PROSITE" id="PS50025"/>
    </source>
</evidence>
<dbReference type="GO" id="GO:0030334">
    <property type="term" value="P:regulation of cell migration"/>
    <property type="evidence" value="ECO:0007669"/>
    <property type="project" value="InterPro"/>
</dbReference>
<comment type="caution">
    <text evidence="6">The sequence shown here is derived from an EMBL/GenBank/DDBJ whole genome shotgun (WGS) entry which is preliminary data.</text>
</comment>
<feature type="compositionally biased region" description="Low complexity" evidence="4">
    <location>
        <begin position="1227"/>
        <end position="1236"/>
    </location>
</feature>
<reference evidence="6" key="2">
    <citation type="submission" date="2018-11" db="EMBL/GenBank/DDBJ databases">
        <title>Trombidioid mite genomics.</title>
        <authorList>
            <person name="Dong X."/>
        </authorList>
    </citation>
    <scope>NUCLEOTIDE SEQUENCE</scope>
    <source>
        <strain evidence="6">UoL-WK</strain>
    </source>
</reference>
<feature type="disulfide bond" evidence="2">
    <location>
        <begin position="1621"/>
        <end position="1648"/>
    </location>
</feature>
<dbReference type="CDD" id="cd00110">
    <property type="entry name" value="LamG"/>
    <property type="match status" value="5"/>
</dbReference>
<keyword evidence="3" id="KW-0175">Coiled coil</keyword>
<feature type="coiled-coil region" evidence="3">
    <location>
        <begin position="201"/>
        <end position="251"/>
    </location>
</feature>
<keyword evidence="2" id="KW-1015">Disulfide bond</keyword>
<dbReference type="SMART" id="SM00180">
    <property type="entry name" value="EGF_Lam"/>
    <property type="match status" value="2"/>
</dbReference>
<dbReference type="EMBL" id="NCKU01000214">
    <property type="protein sequence ID" value="RWS16537.1"/>
    <property type="molecule type" value="Genomic_DNA"/>
</dbReference>
<feature type="compositionally biased region" description="Low complexity" evidence="4">
    <location>
        <begin position="1247"/>
        <end position="1265"/>
    </location>
</feature>
<dbReference type="SUPFAM" id="SSF49899">
    <property type="entry name" value="Concanavalin A-like lectins/glucanases"/>
    <property type="match status" value="5"/>
</dbReference>
<dbReference type="InterPro" id="IPR002049">
    <property type="entry name" value="LE_dom"/>
</dbReference>
<comment type="caution">
    <text evidence="2">Lacks conserved residue(s) required for the propagation of feature annotation.</text>
</comment>
<feature type="domain" description="Laminin G" evidence="5">
    <location>
        <begin position="1474"/>
        <end position="1648"/>
    </location>
</feature>
<feature type="coiled-coil region" evidence="3">
    <location>
        <begin position="344"/>
        <end position="434"/>
    </location>
</feature>
<evidence type="ECO:0000313" key="6">
    <source>
        <dbReference type="EMBL" id="RWS16537.1"/>
    </source>
</evidence>
<dbReference type="Proteomes" id="UP000285301">
    <property type="component" value="Unassembled WGS sequence"/>
</dbReference>